<evidence type="ECO:0000259" key="10">
    <source>
        <dbReference type="SMART" id="SM00829"/>
    </source>
</evidence>
<dbReference type="GO" id="GO:0004022">
    <property type="term" value="F:alcohol dehydrogenase (NAD+) activity"/>
    <property type="evidence" value="ECO:0007669"/>
    <property type="project" value="UniProtKB-EC"/>
</dbReference>
<dbReference type="EC" id="1.1.1.1" evidence="3"/>
<evidence type="ECO:0000256" key="3">
    <source>
        <dbReference type="ARBA" id="ARBA00013190"/>
    </source>
</evidence>
<evidence type="ECO:0000313" key="11">
    <source>
        <dbReference type="EMBL" id="KHF42998.1"/>
    </source>
</evidence>
<evidence type="ECO:0000256" key="1">
    <source>
        <dbReference type="ARBA" id="ARBA00001947"/>
    </source>
</evidence>
<evidence type="ECO:0000313" key="12">
    <source>
        <dbReference type="Proteomes" id="UP000030848"/>
    </source>
</evidence>
<comment type="catalytic activity">
    <reaction evidence="8">
        <text>a primary alcohol + NAD(+) = an aldehyde + NADH + H(+)</text>
        <dbReference type="Rhea" id="RHEA:10736"/>
        <dbReference type="ChEBI" id="CHEBI:15378"/>
        <dbReference type="ChEBI" id="CHEBI:15734"/>
        <dbReference type="ChEBI" id="CHEBI:17478"/>
        <dbReference type="ChEBI" id="CHEBI:57540"/>
        <dbReference type="ChEBI" id="CHEBI:57945"/>
        <dbReference type="EC" id="1.1.1.1"/>
    </reaction>
</comment>
<sequence length="356" mass="37603">MGETMRALRLTGWQAPVAWQDVPVPEPGPGQVLVEVLATGLCHSDLNVMDAWAGWLDYPLPFTLGHEVAGRVVATGSGVDSHWDGRRVVVHGVWSCRTCRNCLRGRENHCLTLGRTERGLPRIGCGLGWDGGLAPYLLVPSPDFLVRADGVDPTVLAPLADAGLTAYHAVRQHADLLDGNSVCVVVGVGGLGHLALQVLRELGCGTVLAADTRAAARDLAARLGADHVVDDVDRLRGTTRALGGADVVLDFVVSPDTVATAAELLASGGRLVMVGAGGGRLVTGKDGRLPTGWQVSAPFWGTRAGLVEVVRLAAAGRLRPETEVHRLEDALDVYARLRRGDVRGRAVVVPRSEAVR</sequence>
<evidence type="ECO:0000256" key="5">
    <source>
        <dbReference type="ARBA" id="ARBA00022833"/>
    </source>
</evidence>
<comment type="cofactor">
    <cofactor evidence="1 9">
        <name>Zn(2+)</name>
        <dbReference type="ChEBI" id="CHEBI:29105"/>
    </cofactor>
</comment>
<evidence type="ECO:0000256" key="9">
    <source>
        <dbReference type="RuleBase" id="RU361277"/>
    </source>
</evidence>
<keyword evidence="4 9" id="KW-0479">Metal-binding</keyword>
<gene>
    <name evidence="11" type="ORF">MINT15_32000</name>
</gene>
<dbReference type="CDD" id="cd05284">
    <property type="entry name" value="arabinose_DH_like"/>
    <property type="match status" value="1"/>
</dbReference>
<dbReference type="InterPro" id="IPR002328">
    <property type="entry name" value="ADH_Zn_CS"/>
</dbReference>
<dbReference type="Proteomes" id="UP000030848">
    <property type="component" value="Unassembled WGS sequence"/>
</dbReference>
<dbReference type="InterPro" id="IPR036291">
    <property type="entry name" value="NAD(P)-bd_dom_sf"/>
</dbReference>
<accession>A0A837D839</accession>
<dbReference type="InterPro" id="IPR013149">
    <property type="entry name" value="ADH-like_C"/>
</dbReference>
<proteinExistence type="inferred from homology"/>
<dbReference type="GO" id="GO:0008270">
    <property type="term" value="F:zinc ion binding"/>
    <property type="evidence" value="ECO:0007669"/>
    <property type="project" value="InterPro"/>
</dbReference>
<evidence type="ECO:0000256" key="2">
    <source>
        <dbReference type="ARBA" id="ARBA00008072"/>
    </source>
</evidence>
<dbReference type="Gene3D" id="3.40.50.720">
    <property type="entry name" value="NAD(P)-binding Rossmann-like Domain"/>
    <property type="match status" value="1"/>
</dbReference>
<dbReference type="PROSITE" id="PS00059">
    <property type="entry name" value="ADH_ZINC"/>
    <property type="match status" value="1"/>
</dbReference>
<evidence type="ECO:0000256" key="7">
    <source>
        <dbReference type="ARBA" id="ARBA00049164"/>
    </source>
</evidence>
<reference evidence="11 12" key="1">
    <citation type="submission" date="2014-10" db="EMBL/GenBank/DDBJ databases">
        <title>Genome sequence of Micropolyspora internatus JCM3315.</title>
        <authorList>
            <person name="Shin S.-K."/>
            <person name="Yi H."/>
        </authorList>
    </citation>
    <scope>NUCLEOTIDE SEQUENCE [LARGE SCALE GENOMIC DNA]</scope>
    <source>
        <strain evidence="11 12">JCM 3315</strain>
    </source>
</reference>
<organism evidence="11 12">
    <name type="scientific">Saccharomonospora viridis</name>
    <dbReference type="NCBI Taxonomy" id="1852"/>
    <lineage>
        <taxon>Bacteria</taxon>
        <taxon>Bacillati</taxon>
        <taxon>Actinomycetota</taxon>
        <taxon>Actinomycetes</taxon>
        <taxon>Pseudonocardiales</taxon>
        <taxon>Pseudonocardiaceae</taxon>
        <taxon>Saccharomonospora</taxon>
    </lineage>
</organism>
<dbReference type="Pfam" id="PF08240">
    <property type="entry name" value="ADH_N"/>
    <property type="match status" value="1"/>
</dbReference>
<evidence type="ECO:0000256" key="4">
    <source>
        <dbReference type="ARBA" id="ARBA00022723"/>
    </source>
</evidence>
<dbReference type="EMBL" id="JRZE01000006">
    <property type="protein sequence ID" value="KHF42998.1"/>
    <property type="molecule type" value="Genomic_DNA"/>
</dbReference>
<keyword evidence="6" id="KW-0560">Oxidoreductase</keyword>
<protein>
    <recommendedName>
        <fullName evidence="3">alcohol dehydrogenase</fullName>
        <ecNumber evidence="3">1.1.1.1</ecNumber>
    </recommendedName>
</protein>
<dbReference type="PANTHER" id="PTHR42940:SF8">
    <property type="entry name" value="VACUOLAR PROTEIN SORTING-ASSOCIATED PROTEIN 11"/>
    <property type="match status" value="1"/>
</dbReference>
<keyword evidence="5 9" id="KW-0862">Zinc</keyword>
<comment type="catalytic activity">
    <reaction evidence="7">
        <text>a secondary alcohol + NAD(+) = a ketone + NADH + H(+)</text>
        <dbReference type="Rhea" id="RHEA:10740"/>
        <dbReference type="ChEBI" id="CHEBI:15378"/>
        <dbReference type="ChEBI" id="CHEBI:17087"/>
        <dbReference type="ChEBI" id="CHEBI:35681"/>
        <dbReference type="ChEBI" id="CHEBI:57540"/>
        <dbReference type="ChEBI" id="CHEBI:57945"/>
        <dbReference type="EC" id="1.1.1.1"/>
    </reaction>
</comment>
<name>A0A837D839_9PSEU</name>
<dbReference type="SUPFAM" id="SSF50129">
    <property type="entry name" value="GroES-like"/>
    <property type="match status" value="1"/>
</dbReference>
<dbReference type="AlphaFoldDB" id="A0A837D839"/>
<dbReference type="Gene3D" id="3.90.180.10">
    <property type="entry name" value="Medium-chain alcohol dehydrogenases, catalytic domain"/>
    <property type="match status" value="1"/>
</dbReference>
<dbReference type="SUPFAM" id="SSF51735">
    <property type="entry name" value="NAD(P)-binding Rossmann-fold domains"/>
    <property type="match status" value="1"/>
</dbReference>
<dbReference type="SMART" id="SM00829">
    <property type="entry name" value="PKS_ER"/>
    <property type="match status" value="1"/>
</dbReference>
<evidence type="ECO:0000256" key="8">
    <source>
        <dbReference type="ARBA" id="ARBA00049243"/>
    </source>
</evidence>
<dbReference type="InterPro" id="IPR013154">
    <property type="entry name" value="ADH-like_N"/>
</dbReference>
<evidence type="ECO:0000256" key="6">
    <source>
        <dbReference type="ARBA" id="ARBA00023002"/>
    </source>
</evidence>
<dbReference type="Pfam" id="PF00107">
    <property type="entry name" value="ADH_zinc_N"/>
    <property type="match status" value="1"/>
</dbReference>
<dbReference type="RefSeq" id="WP_082002412.1">
    <property type="nucleotide sequence ID" value="NZ_CALJZO010000116.1"/>
</dbReference>
<comment type="caution">
    <text evidence="11">The sequence shown here is derived from an EMBL/GenBank/DDBJ whole genome shotgun (WGS) entry which is preliminary data.</text>
</comment>
<feature type="domain" description="Enoyl reductase (ER)" evidence="10">
    <location>
        <begin position="12"/>
        <end position="348"/>
    </location>
</feature>
<comment type="similarity">
    <text evidence="2 9">Belongs to the zinc-containing alcohol dehydrogenase family.</text>
</comment>
<dbReference type="InterPro" id="IPR020843">
    <property type="entry name" value="ER"/>
</dbReference>
<dbReference type="PANTHER" id="PTHR42940">
    <property type="entry name" value="ALCOHOL DEHYDROGENASE 1-RELATED"/>
    <property type="match status" value="1"/>
</dbReference>
<dbReference type="InterPro" id="IPR011032">
    <property type="entry name" value="GroES-like_sf"/>
</dbReference>
<dbReference type="OrthoDB" id="334894at2"/>